<dbReference type="RefSeq" id="WP_288497296.1">
    <property type="nucleotide sequence ID" value="NZ_JBANEI010000008.1"/>
</dbReference>
<dbReference type="Gene3D" id="3.90.550.10">
    <property type="entry name" value="Spore Coat Polysaccharide Biosynthesis Protein SpsA, Chain A"/>
    <property type="match status" value="1"/>
</dbReference>
<dbReference type="InterPro" id="IPR029044">
    <property type="entry name" value="Nucleotide-diphossugar_trans"/>
</dbReference>
<protein>
    <submittedName>
        <fullName evidence="3">NTP transferase domain-containing protein</fullName>
    </submittedName>
</protein>
<evidence type="ECO:0000313" key="4">
    <source>
        <dbReference type="Proteomes" id="UP001306592"/>
    </source>
</evidence>
<sequence>MSSVKNAVISAAGIGSRLGLNLPKCLIEIAGKSLLQYHFERLTDIENVWLVVGFQEEAVINEAKKIRPDCIIVRNPDYMNTNTLQSIWRVARHLKEKFLIIDADTLIQNESFEDFISKAKGSNHLIGVSSWTTHDGVRTNLDKEEGQVISFTRELISDYEWTGIAIVSPFMIINEKKYVYEALENFLPISSFKINAFDIDTIEDLDMAKKVMTLGWK</sequence>
<evidence type="ECO:0000259" key="2">
    <source>
        <dbReference type="Pfam" id="PF12804"/>
    </source>
</evidence>
<evidence type="ECO:0000256" key="1">
    <source>
        <dbReference type="ARBA" id="ARBA00022842"/>
    </source>
</evidence>
<dbReference type="PANTHER" id="PTHR43777:SF1">
    <property type="entry name" value="MOLYBDENUM COFACTOR CYTIDYLYLTRANSFERASE"/>
    <property type="match status" value="1"/>
</dbReference>
<keyword evidence="4" id="KW-1185">Reference proteome</keyword>
<evidence type="ECO:0000313" key="3">
    <source>
        <dbReference type="EMBL" id="MEI2682599.1"/>
    </source>
</evidence>
<comment type="caution">
    <text evidence="3">The sequence shown here is derived from an EMBL/GenBank/DDBJ whole genome shotgun (WGS) entry which is preliminary data.</text>
</comment>
<feature type="domain" description="MobA-like NTP transferase" evidence="2">
    <location>
        <begin position="7"/>
        <end position="132"/>
    </location>
</feature>
<proteinExistence type="predicted"/>
<dbReference type="Proteomes" id="UP001306592">
    <property type="component" value="Unassembled WGS sequence"/>
</dbReference>
<dbReference type="GO" id="GO:0016740">
    <property type="term" value="F:transferase activity"/>
    <property type="evidence" value="ECO:0007669"/>
    <property type="project" value="UniProtKB-KW"/>
</dbReference>
<organism evidence="3 4">
    <name type="scientific">Erwinia aphidicola</name>
    <dbReference type="NCBI Taxonomy" id="68334"/>
    <lineage>
        <taxon>Bacteria</taxon>
        <taxon>Pseudomonadati</taxon>
        <taxon>Pseudomonadota</taxon>
        <taxon>Gammaproteobacteria</taxon>
        <taxon>Enterobacterales</taxon>
        <taxon>Erwiniaceae</taxon>
        <taxon>Erwinia</taxon>
    </lineage>
</organism>
<dbReference type="PANTHER" id="PTHR43777">
    <property type="entry name" value="MOLYBDENUM COFACTOR CYTIDYLYLTRANSFERASE"/>
    <property type="match status" value="1"/>
</dbReference>
<name>A0ABU8DJ80_ERWAP</name>
<keyword evidence="1" id="KW-0460">Magnesium</keyword>
<dbReference type="GeneID" id="89473096"/>
<dbReference type="EMBL" id="JBANEI010000008">
    <property type="protein sequence ID" value="MEI2682599.1"/>
    <property type="molecule type" value="Genomic_DNA"/>
</dbReference>
<dbReference type="InterPro" id="IPR025877">
    <property type="entry name" value="MobA-like_NTP_Trfase"/>
</dbReference>
<dbReference type="Pfam" id="PF12804">
    <property type="entry name" value="NTP_transf_3"/>
    <property type="match status" value="1"/>
</dbReference>
<reference evidence="3 4" key="1">
    <citation type="submission" date="2024-02" db="EMBL/GenBank/DDBJ databases">
        <title>First report Erwinia aphidicola in onion in Chile.</title>
        <authorList>
            <person name="Valenzuela M."/>
            <person name="Pena M."/>
            <person name="Dutta B."/>
        </authorList>
    </citation>
    <scope>NUCLEOTIDE SEQUENCE [LARGE SCALE GENOMIC DNA]</scope>
    <source>
        <strain evidence="3 4">QCJ3A</strain>
    </source>
</reference>
<dbReference type="SUPFAM" id="SSF53448">
    <property type="entry name" value="Nucleotide-diphospho-sugar transferases"/>
    <property type="match status" value="1"/>
</dbReference>
<accession>A0ABU8DJ80</accession>
<keyword evidence="3" id="KW-0808">Transferase</keyword>
<gene>
    <name evidence="3" type="ORF">V8N49_13155</name>
</gene>